<comment type="similarity">
    <text evidence="3">Belongs to the dynein light intermediate chain family.</text>
</comment>
<evidence type="ECO:0000256" key="13">
    <source>
        <dbReference type="SAM" id="Phobius"/>
    </source>
</evidence>
<name>A0A662YRQ9_ACIRT</name>
<sequence length="566" mass="62814">MTRGYVFVWNVTEPALFPIATFTLGNFFIVNTISKRQKDSDQDKCKFATVINCLLKTMPKASDSLWEIAVAEVQSRETEGSRETEVGERAVFFMGNKSGPKDIAHFWELGGGTSLSDLIQIPITTDNVRSLSVVVVLDLSKPSDLWLTMEKLLQVTGAQVDKVFTELVKSDTKANKETRQRGARTLPKDYPEASLIFFSDSLWEIAVAEVQSRETEGSRETEVGERAVFFMGNKSGPKDIAHFWELGGGTSLSDLIQIPITTDNVRSLSVVVVLDLSKPSDLWLTMEKLLQVTGAQVDKVFTELVKSDTKANKETRQRGARTLPKDYPFTSSKTESLMSKTRSLINHLAFGTERGKSVSLDQNKPLLIPAGMDSLGQIGSPPASDADIGKLQAKTPLDLWKKVYERLFPPQSTSTLKDIKDPAKDPQYSEPEIDAMRAQKDQWDPGSPRSPSWWGLEGMMVQFKGLKYTVPLGNATSQINGKTELRESRHRHRGAPSYHEPASSIFSTVQTRSEQNITMIQACPLKPGKEDSRSSVMHWDLDCSTRCSSVCDALGSGLQHQVQLCL</sequence>
<evidence type="ECO:0000256" key="11">
    <source>
        <dbReference type="ARBA" id="ARBA00023212"/>
    </source>
</evidence>
<keyword evidence="4" id="KW-0217">Developmental protein</keyword>
<comment type="subcellular location">
    <subcellularLocation>
        <location evidence="1">Cell projection</location>
        <location evidence="1">Cilium</location>
    </subcellularLocation>
    <subcellularLocation>
        <location evidence="2">Cytoplasm</location>
        <location evidence="2">Cytoskeleton</location>
    </subcellularLocation>
</comment>
<dbReference type="GO" id="GO:0035735">
    <property type="term" value="P:intraciliary transport involved in cilium assembly"/>
    <property type="evidence" value="ECO:0007669"/>
    <property type="project" value="InterPro"/>
</dbReference>
<dbReference type="GO" id="GO:0035721">
    <property type="term" value="P:intraciliary retrograde transport"/>
    <property type="evidence" value="ECO:0007669"/>
    <property type="project" value="InterPro"/>
</dbReference>
<keyword evidence="7" id="KW-0970">Cilium biogenesis/degradation</keyword>
<dbReference type="EMBL" id="SCEB01000435">
    <property type="protein sequence ID" value="RXM99212.1"/>
    <property type="molecule type" value="Genomic_DNA"/>
</dbReference>
<gene>
    <name evidence="14" type="ORF">EOD39_11925</name>
</gene>
<keyword evidence="9" id="KW-0969">Cilium</keyword>
<accession>A0A662YRQ9</accession>
<dbReference type="AlphaFoldDB" id="A0A662YRQ9"/>
<evidence type="ECO:0000256" key="10">
    <source>
        <dbReference type="ARBA" id="ARBA00023175"/>
    </source>
</evidence>
<keyword evidence="12" id="KW-0966">Cell projection</keyword>
<evidence type="ECO:0000256" key="12">
    <source>
        <dbReference type="ARBA" id="ARBA00023273"/>
    </source>
</evidence>
<evidence type="ECO:0000256" key="8">
    <source>
        <dbReference type="ARBA" id="ARBA00023017"/>
    </source>
</evidence>
<reference evidence="14 15" key="1">
    <citation type="submission" date="2019-01" db="EMBL/GenBank/DDBJ databases">
        <title>Draft Genome and Complete Hox-Cluster Characterization of the Sterlet Sturgeon (Acipenser ruthenus).</title>
        <authorList>
            <person name="Wei Q."/>
        </authorList>
    </citation>
    <scope>NUCLEOTIDE SEQUENCE [LARGE SCALE GENOMIC DNA]</scope>
    <source>
        <strain evidence="14">WHYD16114868_AA</strain>
        <tissue evidence="14">Blood</tissue>
    </source>
</reference>
<dbReference type="PANTHER" id="PTHR13236:SF0">
    <property type="entry name" value="CYTOPLASMIC DYNEIN 2 LIGHT INTERMEDIATE CHAIN 1"/>
    <property type="match status" value="1"/>
</dbReference>
<dbReference type="GO" id="GO:0036064">
    <property type="term" value="C:ciliary basal body"/>
    <property type="evidence" value="ECO:0007669"/>
    <property type="project" value="TreeGrafter"/>
</dbReference>
<keyword evidence="13" id="KW-0472">Membrane</keyword>
<evidence type="ECO:0000256" key="7">
    <source>
        <dbReference type="ARBA" id="ARBA00022794"/>
    </source>
</evidence>
<proteinExistence type="inferred from homology"/>
<evidence type="ECO:0000256" key="6">
    <source>
        <dbReference type="ARBA" id="ARBA00022701"/>
    </source>
</evidence>
<feature type="transmembrane region" description="Helical" evidence="13">
    <location>
        <begin position="15"/>
        <end position="34"/>
    </location>
</feature>
<keyword evidence="11" id="KW-0206">Cytoskeleton</keyword>
<keyword evidence="13" id="KW-0812">Transmembrane</keyword>
<evidence type="ECO:0000256" key="4">
    <source>
        <dbReference type="ARBA" id="ARBA00022473"/>
    </source>
</evidence>
<dbReference type="InterPro" id="IPR040045">
    <property type="entry name" value="DYNC2LI1"/>
</dbReference>
<protein>
    <submittedName>
        <fullName evidence="14">Cytoplasmic dynein 2 light intermediate chain 1</fullName>
    </submittedName>
</protein>
<evidence type="ECO:0000256" key="3">
    <source>
        <dbReference type="ARBA" id="ARBA00006831"/>
    </source>
</evidence>
<dbReference type="GO" id="GO:0005868">
    <property type="term" value="C:cytoplasmic dynein complex"/>
    <property type="evidence" value="ECO:0007669"/>
    <property type="project" value="InterPro"/>
</dbReference>
<keyword evidence="15" id="KW-1185">Reference proteome</keyword>
<evidence type="ECO:0000256" key="1">
    <source>
        <dbReference type="ARBA" id="ARBA00004138"/>
    </source>
</evidence>
<dbReference type="GO" id="GO:0045504">
    <property type="term" value="F:dynein heavy chain binding"/>
    <property type="evidence" value="ECO:0007669"/>
    <property type="project" value="TreeGrafter"/>
</dbReference>
<evidence type="ECO:0000313" key="14">
    <source>
        <dbReference type="EMBL" id="RXM99212.1"/>
    </source>
</evidence>
<evidence type="ECO:0000313" key="15">
    <source>
        <dbReference type="Proteomes" id="UP000289886"/>
    </source>
</evidence>
<dbReference type="Proteomes" id="UP000289886">
    <property type="component" value="Unassembled WGS sequence"/>
</dbReference>
<keyword evidence="6" id="KW-0493">Microtubule</keyword>
<dbReference type="PANTHER" id="PTHR13236">
    <property type="entry name" value="DYNEIN 2 LIGHT INTERMEDIATE CHAIN, ISOFORM 2"/>
    <property type="match status" value="1"/>
</dbReference>
<dbReference type="GO" id="GO:0005930">
    <property type="term" value="C:axoneme"/>
    <property type="evidence" value="ECO:0007669"/>
    <property type="project" value="TreeGrafter"/>
</dbReference>
<keyword evidence="10" id="KW-0505">Motor protein</keyword>
<evidence type="ECO:0000256" key="5">
    <source>
        <dbReference type="ARBA" id="ARBA00022490"/>
    </source>
</evidence>
<evidence type="ECO:0000256" key="2">
    <source>
        <dbReference type="ARBA" id="ARBA00004245"/>
    </source>
</evidence>
<organism evidence="14 15">
    <name type="scientific">Acipenser ruthenus</name>
    <name type="common">Sterlet sturgeon</name>
    <dbReference type="NCBI Taxonomy" id="7906"/>
    <lineage>
        <taxon>Eukaryota</taxon>
        <taxon>Metazoa</taxon>
        <taxon>Chordata</taxon>
        <taxon>Craniata</taxon>
        <taxon>Vertebrata</taxon>
        <taxon>Euteleostomi</taxon>
        <taxon>Actinopterygii</taxon>
        <taxon>Chondrostei</taxon>
        <taxon>Acipenseriformes</taxon>
        <taxon>Acipenseridae</taxon>
        <taxon>Acipenser</taxon>
    </lineage>
</organism>
<keyword evidence="13" id="KW-1133">Transmembrane helix</keyword>
<comment type="caution">
    <text evidence="14">The sequence shown here is derived from an EMBL/GenBank/DDBJ whole genome shotgun (WGS) entry which is preliminary data.</text>
</comment>
<evidence type="ECO:0000256" key="9">
    <source>
        <dbReference type="ARBA" id="ARBA00023069"/>
    </source>
</evidence>
<keyword evidence="5" id="KW-0963">Cytoplasm</keyword>
<keyword evidence="8" id="KW-0243">Dynein</keyword>
<dbReference type="GO" id="GO:0005874">
    <property type="term" value="C:microtubule"/>
    <property type="evidence" value="ECO:0007669"/>
    <property type="project" value="UniProtKB-KW"/>
</dbReference>